<reference evidence="3" key="1">
    <citation type="submission" date="2021-02" db="EMBL/GenBank/DDBJ databases">
        <authorList>
            <person name="Nowell W R."/>
        </authorList>
    </citation>
    <scope>NUCLEOTIDE SEQUENCE</scope>
</reference>
<feature type="transmembrane region" description="Helical" evidence="2">
    <location>
        <begin position="59"/>
        <end position="85"/>
    </location>
</feature>
<sequence>MAKSKSKPNETINSKLSTKSTRISTIDPAEQSNVVYRNPPNYFHSLPSRAKPKWTVSRCLCIQFLVLLGLVTLAAITIPIVVIVLDSISSSPPCASTYSDVFTNGITPTTAQCTAWREFKNALTCATYSKVRMYGSNDPIGITSTDSSVATALAIALRYNTTITTVLNGVTWRVGACGSGYEISATGTICSCPTGYTIRPCIGSSNWGGINSATCGAATQTMSLYFE</sequence>
<keyword evidence="2" id="KW-0472">Membrane</keyword>
<dbReference type="AlphaFoldDB" id="A0A815M6Z3"/>
<dbReference type="OrthoDB" id="10012598at2759"/>
<evidence type="ECO:0000313" key="3">
    <source>
        <dbReference type="EMBL" id="CAF1420502.1"/>
    </source>
</evidence>
<gene>
    <name evidence="3" type="ORF">EDS130_LOCUS37438</name>
</gene>
<dbReference type="EMBL" id="CAJNOJ010000369">
    <property type="protein sequence ID" value="CAF1420502.1"/>
    <property type="molecule type" value="Genomic_DNA"/>
</dbReference>
<protein>
    <submittedName>
        <fullName evidence="3">Uncharacterized protein</fullName>
    </submittedName>
</protein>
<proteinExistence type="predicted"/>
<keyword evidence="2" id="KW-0812">Transmembrane</keyword>
<dbReference type="Proteomes" id="UP000663852">
    <property type="component" value="Unassembled WGS sequence"/>
</dbReference>
<comment type="caution">
    <text evidence="3">The sequence shown here is derived from an EMBL/GenBank/DDBJ whole genome shotgun (WGS) entry which is preliminary data.</text>
</comment>
<evidence type="ECO:0000256" key="1">
    <source>
        <dbReference type="SAM" id="MobiDB-lite"/>
    </source>
</evidence>
<feature type="region of interest" description="Disordered" evidence="1">
    <location>
        <begin position="1"/>
        <end position="21"/>
    </location>
</feature>
<name>A0A815M6Z3_ADIRI</name>
<accession>A0A815M6Z3</accession>
<keyword evidence="2" id="KW-1133">Transmembrane helix</keyword>
<organism evidence="3 4">
    <name type="scientific">Adineta ricciae</name>
    <name type="common">Rotifer</name>
    <dbReference type="NCBI Taxonomy" id="249248"/>
    <lineage>
        <taxon>Eukaryota</taxon>
        <taxon>Metazoa</taxon>
        <taxon>Spiralia</taxon>
        <taxon>Gnathifera</taxon>
        <taxon>Rotifera</taxon>
        <taxon>Eurotatoria</taxon>
        <taxon>Bdelloidea</taxon>
        <taxon>Adinetida</taxon>
        <taxon>Adinetidae</taxon>
        <taxon>Adineta</taxon>
    </lineage>
</organism>
<feature type="compositionally biased region" description="Polar residues" evidence="1">
    <location>
        <begin position="9"/>
        <end position="21"/>
    </location>
</feature>
<evidence type="ECO:0000313" key="4">
    <source>
        <dbReference type="Proteomes" id="UP000663852"/>
    </source>
</evidence>
<evidence type="ECO:0000256" key="2">
    <source>
        <dbReference type="SAM" id="Phobius"/>
    </source>
</evidence>